<name>A0ABW7F819_9BURK</name>
<keyword evidence="3" id="KW-1185">Reference proteome</keyword>
<evidence type="ECO:0000256" key="1">
    <source>
        <dbReference type="SAM" id="SignalP"/>
    </source>
</evidence>
<protein>
    <recommendedName>
        <fullName evidence="4">Alginate export domain-containing protein</fullName>
    </recommendedName>
</protein>
<feature type="signal peptide" evidence="1">
    <location>
        <begin position="1"/>
        <end position="27"/>
    </location>
</feature>
<dbReference type="RefSeq" id="WP_394482658.1">
    <property type="nucleotide sequence ID" value="NZ_JBIGHV010000009.1"/>
</dbReference>
<sequence>MAFNFRSRRLRRWLVALCGGLVAPAIAGTLGDALADNPARIAPAGIRLQAQASVDAFSDPAALLRLDDQDWGRHARSRHASNHAQLAGKAAVGVEAGGWRLQALTRSGGIARASADAVTLLGLLSRDEPPGSGEHFDLDYRLDFWRASGLSLGRGWRWAPAAGQLVEVGASLQVLTRIELLHETFSGTATPAGADRMLFDGQHRRAGNRMRTDDPSRFNPFVRDGNPRGHGRALDLGARWTLSERWQLELAGFDLAARLDGRDMPESLRVGRFLYDGEGRLIGNADGAAAVQGQDRRGDLRLRPQPRWLGRLGWQQQGWQVDLLAQSQAGVRQLELAGRRQLGDGGWWIGASMAARNTALGLSAGNAWFSVGLVLSHLRADQARALGAALRLNLPL</sequence>
<evidence type="ECO:0000313" key="3">
    <source>
        <dbReference type="Proteomes" id="UP001606210"/>
    </source>
</evidence>
<proteinExistence type="predicted"/>
<comment type="caution">
    <text evidence="2">The sequence shown here is derived from an EMBL/GenBank/DDBJ whole genome shotgun (WGS) entry which is preliminary data.</text>
</comment>
<evidence type="ECO:0008006" key="4">
    <source>
        <dbReference type="Google" id="ProtNLM"/>
    </source>
</evidence>
<reference evidence="2 3" key="1">
    <citation type="submission" date="2024-08" db="EMBL/GenBank/DDBJ databases">
        <authorList>
            <person name="Lu H."/>
        </authorList>
    </citation>
    <scope>NUCLEOTIDE SEQUENCE [LARGE SCALE GENOMIC DNA]</scope>
    <source>
        <strain evidence="2 3">LYH14W</strain>
    </source>
</reference>
<feature type="chain" id="PRO_5045577293" description="Alginate export domain-containing protein" evidence="1">
    <location>
        <begin position="28"/>
        <end position="396"/>
    </location>
</feature>
<dbReference type="EMBL" id="JBIGHV010000009">
    <property type="protein sequence ID" value="MFG6432626.1"/>
    <property type="molecule type" value="Genomic_DNA"/>
</dbReference>
<accession>A0ABW7F819</accession>
<evidence type="ECO:0000313" key="2">
    <source>
        <dbReference type="EMBL" id="MFG6432626.1"/>
    </source>
</evidence>
<gene>
    <name evidence="2" type="ORF">ACG00Y_22100</name>
</gene>
<organism evidence="2 3">
    <name type="scientific">Pelomonas parva</name>
    <dbReference type="NCBI Taxonomy" id="3299032"/>
    <lineage>
        <taxon>Bacteria</taxon>
        <taxon>Pseudomonadati</taxon>
        <taxon>Pseudomonadota</taxon>
        <taxon>Betaproteobacteria</taxon>
        <taxon>Burkholderiales</taxon>
        <taxon>Sphaerotilaceae</taxon>
        <taxon>Roseateles</taxon>
    </lineage>
</organism>
<dbReference type="Proteomes" id="UP001606210">
    <property type="component" value="Unassembled WGS sequence"/>
</dbReference>
<keyword evidence="1" id="KW-0732">Signal</keyword>